<evidence type="ECO:0000256" key="2">
    <source>
        <dbReference type="ARBA" id="ARBA00022737"/>
    </source>
</evidence>
<keyword evidence="1" id="KW-0433">Leucine-rich repeat</keyword>
<evidence type="ECO:0000259" key="3">
    <source>
        <dbReference type="Pfam" id="PF17776"/>
    </source>
</evidence>
<dbReference type="GeneTree" id="ENSGT01150000286927"/>
<dbReference type="HOGENOM" id="CLU_002274_4_1_1"/>
<dbReference type="InterPro" id="IPR041267">
    <property type="entry name" value="NLRP_HD2"/>
</dbReference>
<dbReference type="InterPro" id="IPR051261">
    <property type="entry name" value="NLR"/>
</dbReference>
<organism evidence="4 5">
    <name type="scientific">Lepisosteus oculatus</name>
    <name type="common">Spotted gar</name>
    <dbReference type="NCBI Taxonomy" id="7918"/>
    <lineage>
        <taxon>Eukaryota</taxon>
        <taxon>Metazoa</taxon>
        <taxon>Chordata</taxon>
        <taxon>Craniata</taxon>
        <taxon>Vertebrata</taxon>
        <taxon>Euteleostomi</taxon>
        <taxon>Actinopterygii</taxon>
        <taxon>Neopterygii</taxon>
        <taxon>Holostei</taxon>
        <taxon>Semionotiformes</taxon>
        <taxon>Lepisosteidae</taxon>
        <taxon>Lepisosteus</taxon>
    </lineage>
</organism>
<dbReference type="EMBL" id="AHAT01037294">
    <property type="status" value="NOT_ANNOTATED_CDS"/>
    <property type="molecule type" value="Genomic_DNA"/>
</dbReference>
<dbReference type="Proteomes" id="UP000018468">
    <property type="component" value="Linkage group LG28"/>
</dbReference>
<reference evidence="4" key="3">
    <citation type="submission" date="2025-09" db="UniProtKB">
        <authorList>
            <consortium name="Ensembl"/>
        </authorList>
    </citation>
    <scope>IDENTIFICATION</scope>
</reference>
<dbReference type="PANTHER" id="PTHR24106">
    <property type="entry name" value="NACHT, LRR AND CARD DOMAINS-CONTAINING"/>
    <property type="match status" value="1"/>
</dbReference>
<sequence length="213" mass="24136">LTLNKNALERAIQSSNGHLDFFVRFLLGTEMENNQKLLKGFLSHSQDYPSDIQKTAEHIKKLIKKTSSPERCMNLFHCLSELKDQFLLDEFNVTLDAVKHSGQSLSPSQCSALAYFSLLSEKEIDVFDMSKYATSEECVYLCNDIFFSNYKIYQSSIKMSKESCDDLVSALQSQYSTLKELDLSENNLGDSGIKLLSAALRDSKSKLETLRLN</sequence>
<evidence type="ECO:0000313" key="4">
    <source>
        <dbReference type="Ensembl" id="ENSLOCP00000003406.1"/>
    </source>
</evidence>
<dbReference type="Bgee" id="ENSLOCG00000002901">
    <property type="expression patterns" value="Expressed in pharyngeal gill"/>
</dbReference>
<reference evidence="4" key="2">
    <citation type="submission" date="2025-08" db="UniProtKB">
        <authorList>
            <consortium name="Ensembl"/>
        </authorList>
    </citation>
    <scope>IDENTIFICATION</scope>
</reference>
<keyword evidence="5" id="KW-1185">Reference proteome</keyword>
<dbReference type="EMBL" id="AHAT01037292">
    <property type="status" value="NOT_ANNOTATED_CDS"/>
    <property type="molecule type" value="Genomic_DNA"/>
</dbReference>
<reference evidence="5" key="1">
    <citation type="submission" date="2011-12" db="EMBL/GenBank/DDBJ databases">
        <title>The Draft Genome of Lepisosteus oculatus.</title>
        <authorList>
            <consortium name="The Broad Institute Genome Assembly &amp; Analysis Group"/>
            <consortium name="Computational R&amp;D Group"/>
            <consortium name="and Sequencing Platform"/>
            <person name="Di Palma F."/>
            <person name="Alfoldi J."/>
            <person name="Johnson J."/>
            <person name="Berlin A."/>
            <person name="Gnerre S."/>
            <person name="Jaffe D."/>
            <person name="MacCallum I."/>
            <person name="Young S."/>
            <person name="Walker B.J."/>
            <person name="Lander E.S."/>
            <person name="Lindblad-Toh K."/>
        </authorList>
    </citation>
    <scope>NUCLEOTIDE SEQUENCE [LARGE SCALE GENOMIC DNA]</scope>
</reference>
<dbReference type="Ensembl" id="ENSLOCT00000003413.1">
    <property type="protein sequence ID" value="ENSLOCP00000003406.1"/>
    <property type="gene ID" value="ENSLOCG00000002901.1"/>
</dbReference>
<dbReference type="AlphaFoldDB" id="W5M4U8"/>
<evidence type="ECO:0000256" key="1">
    <source>
        <dbReference type="ARBA" id="ARBA00022614"/>
    </source>
</evidence>
<dbReference type="Gene3D" id="3.80.10.10">
    <property type="entry name" value="Ribonuclease Inhibitor"/>
    <property type="match status" value="1"/>
</dbReference>
<feature type="domain" description="NACHT LRR and PYD" evidence="3">
    <location>
        <begin position="5"/>
        <end position="89"/>
    </location>
</feature>
<keyword evidence="2" id="KW-0677">Repeat</keyword>
<evidence type="ECO:0000313" key="5">
    <source>
        <dbReference type="Proteomes" id="UP000018468"/>
    </source>
</evidence>
<dbReference type="Pfam" id="PF17776">
    <property type="entry name" value="NLRC4_HD2"/>
    <property type="match status" value="1"/>
</dbReference>
<name>W5M4U8_LEPOC</name>
<dbReference type="SMART" id="SM00368">
    <property type="entry name" value="LRR_RI"/>
    <property type="match status" value="1"/>
</dbReference>
<dbReference type="InterPro" id="IPR032675">
    <property type="entry name" value="LRR_dom_sf"/>
</dbReference>
<dbReference type="SUPFAM" id="SSF52047">
    <property type="entry name" value="RNI-like"/>
    <property type="match status" value="1"/>
</dbReference>
<proteinExistence type="predicted"/>
<dbReference type="EMBL" id="AHAT01037293">
    <property type="status" value="NOT_ANNOTATED_CDS"/>
    <property type="molecule type" value="Genomic_DNA"/>
</dbReference>
<protein>
    <recommendedName>
        <fullName evidence="3">NACHT LRR and PYD domain-containing protein</fullName>
    </recommendedName>
</protein>
<accession>W5M4U8</accession>